<accession>A0ABQ8Y5T4</accession>
<reference evidence="2" key="1">
    <citation type="submission" date="2022-08" db="EMBL/GenBank/DDBJ databases">
        <title>Novel sulfate-reducing endosymbionts in the free-living metamonad Anaeramoeba.</title>
        <authorList>
            <person name="Jerlstrom-Hultqvist J."/>
            <person name="Cepicka I."/>
            <person name="Gallot-Lavallee L."/>
            <person name="Salas-Leiva D."/>
            <person name="Curtis B.A."/>
            <person name="Zahonova K."/>
            <person name="Pipaliya S."/>
            <person name="Dacks J."/>
            <person name="Roger A.J."/>
        </authorList>
    </citation>
    <scope>NUCLEOTIDE SEQUENCE</scope>
    <source>
        <strain evidence="2">Schooner1</strain>
    </source>
</reference>
<keyword evidence="1" id="KW-0472">Membrane</keyword>
<keyword evidence="1" id="KW-0812">Transmembrane</keyword>
<dbReference type="Proteomes" id="UP001150062">
    <property type="component" value="Unassembled WGS sequence"/>
</dbReference>
<sequence>MSSKLSLLTKLFVSNPNKNGLYGFGLDDSAPLIALLYANILMRLFVRIFSTQIIKIKTIPKNQKRIIHEICFLIAHYPVSIILLSFAISNVTTFFPKFKMNNKK</sequence>
<protein>
    <submittedName>
        <fullName evidence="2">Uncharacterized protein</fullName>
    </submittedName>
</protein>
<evidence type="ECO:0000313" key="2">
    <source>
        <dbReference type="EMBL" id="KAJ6240193.1"/>
    </source>
</evidence>
<gene>
    <name evidence="2" type="ORF">M0813_24536</name>
</gene>
<keyword evidence="3" id="KW-1185">Reference proteome</keyword>
<name>A0ABQ8Y5T4_9EUKA</name>
<keyword evidence="1" id="KW-1133">Transmembrane helix</keyword>
<feature type="transmembrane region" description="Helical" evidence="1">
    <location>
        <begin position="30"/>
        <end position="49"/>
    </location>
</feature>
<organism evidence="2 3">
    <name type="scientific">Anaeramoeba flamelloides</name>
    <dbReference type="NCBI Taxonomy" id="1746091"/>
    <lineage>
        <taxon>Eukaryota</taxon>
        <taxon>Metamonada</taxon>
        <taxon>Anaeramoebidae</taxon>
        <taxon>Anaeramoeba</taxon>
    </lineage>
</organism>
<proteinExistence type="predicted"/>
<feature type="transmembrane region" description="Helical" evidence="1">
    <location>
        <begin position="70"/>
        <end position="95"/>
    </location>
</feature>
<dbReference type="EMBL" id="JAOAOG010000213">
    <property type="protein sequence ID" value="KAJ6240193.1"/>
    <property type="molecule type" value="Genomic_DNA"/>
</dbReference>
<evidence type="ECO:0000256" key="1">
    <source>
        <dbReference type="SAM" id="Phobius"/>
    </source>
</evidence>
<evidence type="ECO:0000313" key="3">
    <source>
        <dbReference type="Proteomes" id="UP001150062"/>
    </source>
</evidence>
<comment type="caution">
    <text evidence="2">The sequence shown here is derived from an EMBL/GenBank/DDBJ whole genome shotgun (WGS) entry which is preliminary data.</text>
</comment>